<feature type="transmembrane region" description="Helical" evidence="22">
    <location>
        <begin position="402"/>
        <end position="426"/>
    </location>
</feature>
<evidence type="ECO:0000256" key="11">
    <source>
        <dbReference type="ARBA" id="ARBA00023136"/>
    </source>
</evidence>
<evidence type="ECO:0000256" key="6">
    <source>
        <dbReference type="ARBA" id="ARBA00022737"/>
    </source>
</evidence>
<sequence>MARTPRPALLCPGGGRTQLSPASLLGAGLLPQPPTPPPLLLLLFPLLLFSRLCGALAGPIIVEPHVTAVWGKNVSLKCLIEVNETITQISWEKIHGKSSQTVAVHHPQYGFSVQGEYQGRVLFKNYSLNDATITLHNIGFSDSGKYICKAVTFPLGNAQSSTTVTVLVEPTVSLIKGPDSLIDGGNETVAAICIAATGKPVAHIDWEGDLGEMESTTTSFPNETATIVSQYKLFPTRFARGRRITCVVKHPALEKDIRYSFILDIQYAPEVSVTGYDGNWFVGRKGVNLKCNADANPPPFKSVWSRLDGQWPDGLLASDNTLHFVHPLTFNYSGVYICKVTNSLGQRSDQKVIYISDPPTTTTLQPTIQWHPSTADIENLATEPKKLPFPLSTLATIKDDTIATIIASVVGGALFIVLVSVLAGIFCYRRRRTFRGDYFAKNYIPPSDMQKESQIDVLQQDELDSYPDSVKKENKNPVNNLIRKDYLEEPEKTQWNNVENLNRFERPMDYYEDLKMGMKFVSDEHYDENEDDLVSHVDGSVISRREWVTWKATNVPFKQTSSIAVAGAVIGAVLALFIIAIFVTVLLTPRKKRPSYLDKMIDLPPTHKPPPVYEERSPPLPQKDLCQPEHLPLQTEFKEREVGSLQHSNVLNSRSFDYEDENPVGEDGSQQTYRLYNQMCYQDRSPGKHHQNDAKRIYINPQEHYV</sequence>
<reference evidence="24 25" key="1">
    <citation type="submission" date="2009-03" db="EMBL/GenBank/DDBJ databases">
        <authorList>
            <person name="Warren W."/>
            <person name="Ye L."/>
            <person name="Minx P."/>
            <person name="Worley K."/>
            <person name="Gibbs R."/>
            <person name="Wilson R.K."/>
        </authorList>
    </citation>
    <scope>NUCLEOTIDE SEQUENCE [LARGE SCALE GENOMIC DNA]</scope>
</reference>
<keyword evidence="3" id="KW-1003">Cell membrane</keyword>
<accession>A0A8I3W529</accession>
<dbReference type="InterPro" id="IPR036179">
    <property type="entry name" value="Ig-like_dom_sf"/>
</dbReference>
<gene>
    <name evidence="24" type="primary">NECTIN3</name>
</gene>
<evidence type="ECO:0000256" key="12">
    <source>
        <dbReference type="ARBA" id="ARBA00023157"/>
    </source>
</evidence>
<feature type="domain" description="Ig-like" evidence="23">
    <location>
        <begin position="170"/>
        <end position="258"/>
    </location>
</feature>
<dbReference type="InterPro" id="IPR007110">
    <property type="entry name" value="Ig-like_dom"/>
</dbReference>
<evidence type="ECO:0000256" key="14">
    <source>
        <dbReference type="ARBA" id="ARBA00023257"/>
    </source>
</evidence>
<dbReference type="FunFam" id="2.60.40.10:FF:000511">
    <property type="entry name" value="Nectin cell adhesion molecule 3"/>
    <property type="match status" value="1"/>
</dbReference>
<dbReference type="FunFam" id="2.60.40.10:FF:000378">
    <property type="entry name" value="Nectin cell adhesion molecule 3"/>
    <property type="match status" value="1"/>
</dbReference>
<keyword evidence="13" id="KW-0325">Glycoprotein</keyword>
<evidence type="ECO:0000256" key="21">
    <source>
        <dbReference type="SAM" id="MobiDB-lite"/>
    </source>
</evidence>
<protein>
    <recommendedName>
        <fullName evidence="18">Nectin-3</fullName>
    </recommendedName>
    <alternativeName>
        <fullName evidence="19">Nectin cell adhesion molecule 3</fullName>
    </alternativeName>
    <alternativeName>
        <fullName evidence="20">Poliovirus receptor-related protein 3</fullName>
    </alternativeName>
</protein>
<dbReference type="GO" id="GO:0098631">
    <property type="term" value="F:cell adhesion mediator activity"/>
    <property type="evidence" value="ECO:0007669"/>
    <property type="project" value="Ensembl"/>
</dbReference>
<evidence type="ECO:0000256" key="10">
    <source>
        <dbReference type="ARBA" id="ARBA00023018"/>
    </source>
</evidence>
<reference evidence="24" key="3">
    <citation type="submission" date="2025-09" db="UniProtKB">
        <authorList>
            <consortium name="Ensembl"/>
        </authorList>
    </citation>
    <scope>IDENTIFICATION</scope>
</reference>
<dbReference type="InterPro" id="IPR003599">
    <property type="entry name" value="Ig_sub"/>
</dbReference>
<evidence type="ECO:0000256" key="20">
    <source>
        <dbReference type="ARBA" id="ARBA00083946"/>
    </source>
</evidence>
<evidence type="ECO:0000313" key="25">
    <source>
        <dbReference type="Proteomes" id="UP000008225"/>
    </source>
</evidence>
<dbReference type="SMART" id="SM00409">
    <property type="entry name" value="IG"/>
    <property type="match status" value="1"/>
</dbReference>
<reference evidence="24" key="2">
    <citation type="submission" date="2025-08" db="UniProtKB">
        <authorList>
            <consortium name="Ensembl"/>
        </authorList>
    </citation>
    <scope>IDENTIFICATION</scope>
</reference>
<keyword evidence="25" id="KW-1185">Reference proteome</keyword>
<dbReference type="InterPro" id="IPR033320">
    <property type="entry name" value="IgC1_2_Nectin-3-4-like"/>
</dbReference>
<keyword evidence="14" id="KW-0628">Postsynaptic cell membrane</keyword>
<dbReference type="CDD" id="cd07704">
    <property type="entry name" value="IgC1_2_Nectin-3-4_like"/>
    <property type="match status" value="1"/>
</dbReference>
<dbReference type="GO" id="GO:0098686">
    <property type="term" value="C:hippocampal mossy fiber to CA3 synapse"/>
    <property type="evidence" value="ECO:0007669"/>
    <property type="project" value="Ensembl"/>
</dbReference>
<organism evidence="24 25">
    <name type="scientific">Callithrix jacchus</name>
    <name type="common">White-tufted-ear marmoset</name>
    <name type="synonym">Simia Jacchus</name>
    <dbReference type="NCBI Taxonomy" id="9483"/>
    <lineage>
        <taxon>Eukaryota</taxon>
        <taxon>Metazoa</taxon>
        <taxon>Chordata</taxon>
        <taxon>Craniata</taxon>
        <taxon>Vertebrata</taxon>
        <taxon>Euteleostomi</taxon>
        <taxon>Mammalia</taxon>
        <taxon>Eutheria</taxon>
        <taxon>Euarchontoglires</taxon>
        <taxon>Primates</taxon>
        <taxon>Haplorrhini</taxon>
        <taxon>Platyrrhini</taxon>
        <taxon>Cebidae</taxon>
        <taxon>Callitrichinae</taxon>
        <taxon>Callithrix</taxon>
        <taxon>Callithrix</taxon>
    </lineage>
</organism>
<evidence type="ECO:0000256" key="1">
    <source>
        <dbReference type="ARBA" id="ARBA00004536"/>
    </source>
</evidence>
<dbReference type="SUPFAM" id="SSF48726">
    <property type="entry name" value="Immunoglobulin"/>
    <property type="match status" value="3"/>
</dbReference>
<dbReference type="GeneTree" id="ENSGT00940000156028"/>
<keyword evidence="5" id="KW-0732">Signal</keyword>
<dbReference type="InterPro" id="IPR013783">
    <property type="entry name" value="Ig-like_fold"/>
</dbReference>
<dbReference type="CDD" id="cd05887">
    <property type="entry name" value="IgV_1_Nectin-3_like"/>
    <property type="match status" value="1"/>
</dbReference>
<dbReference type="GO" id="GO:0098839">
    <property type="term" value="C:postsynaptic density membrane"/>
    <property type="evidence" value="ECO:0007669"/>
    <property type="project" value="Ensembl"/>
</dbReference>
<evidence type="ECO:0000256" key="13">
    <source>
        <dbReference type="ARBA" id="ARBA00023180"/>
    </source>
</evidence>
<feature type="region of interest" description="Disordered" evidence="21">
    <location>
        <begin position="683"/>
        <end position="706"/>
    </location>
</feature>
<feature type="domain" description="Ig-like" evidence="23">
    <location>
        <begin position="59"/>
        <end position="165"/>
    </location>
</feature>
<dbReference type="Pfam" id="PF08205">
    <property type="entry name" value="C2-set_2"/>
    <property type="match status" value="1"/>
</dbReference>
<name>A0A8I3W529_CALJA</name>
<feature type="transmembrane region" description="Helical" evidence="22">
    <location>
        <begin position="563"/>
        <end position="587"/>
    </location>
</feature>
<dbReference type="GO" id="GO:0060042">
    <property type="term" value="P:retina morphogenesis in camera-type eye"/>
    <property type="evidence" value="ECO:0007669"/>
    <property type="project" value="Ensembl"/>
</dbReference>
<dbReference type="Proteomes" id="UP000008225">
    <property type="component" value="Chromosome 15"/>
</dbReference>
<comment type="similarity">
    <text evidence="2">Belongs to the nectin family.</text>
</comment>
<proteinExistence type="inferred from homology"/>
<dbReference type="InterPro" id="IPR013162">
    <property type="entry name" value="CD80_C2-set"/>
</dbReference>
<evidence type="ECO:0000256" key="2">
    <source>
        <dbReference type="ARBA" id="ARBA00007810"/>
    </source>
</evidence>
<evidence type="ECO:0000256" key="5">
    <source>
        <dbReference type="ARBA" id="ARBA00022729"/>
    </source>
</evidence>
<dbReference type="Pfam" id="PF07686">
    <property type="entry name" value="V-set"/>
    <property type="match status" value="1"/>
</dbReference>
<dbReference type="PROSITE" id="PS50835">
    <property type="entry name" value="IG_LIKE"/>
    <property type="match status" value="3"/>
</dbReference>
<dbReference type="Gene3D" id="2.60.40.10">
    <property type="entry name" value="Immunoglobulins"/>
    <property type="match status" value="3"/>
</dbReference>
<dbReference type="GO" id="GO:0061951">
    <property type="term" value="P:establishment of protein localization to plasma membrane"/>
    <property type="evidence" value="ECO:0007669"/>
    <property type="project" value="Ensembl"/>
</dbReference>
<keyword evidence="15" id="KW-0393">Immunoglobulin domain</keyword>
<feature type="domain" description="Ig-like" evidence="23">
    <location>
        <begin position="269"/>
        <end position="354"/>
    </location>
</feature>
<keyword evidence="12" id="KW-1015">Disulfide bond</keyword>
<keyword evidence="11 22" id="KW-0472">Membrane</keyword>
<evidence type="ECO:0000256" key="18">
    <source>
        <dbReference type="ARBA" id="ARBA00069651"/>
    </source>
</evidence>
<evidence type="ECO:0000256" key="16">
    <source>
        <dbReference type="ARBA" id="ARBA00035006"/>
    </source>
</evidence>
<dbReference type="AlphaFoldDB" id="A0A8I3W529"/>
<dbReference type="FunFam" id="2.60.40.10:FF:000298">
    <property type="entry name" value="Nectin cell adhesion molecule 3"/>
    <property type="match status" value="1"/>
</dbReference>
<dbReference type="GO" id="GO:0007157">
    <property type="term" value="P:heterophilic cell-cell adhesion via plasma membrane cell adhesion molecules"/>
    <property type="evidence" value="ECO:0007669"/>
    <property type="project" value="Ensembl"/>
</dbReference>
<dbReference type="CDD" id="cd12087">
    <property type="entry name" value="TM_EGFR-like"/>
    <property type="match status" value="1"/>
</dbReference>
<comment type="subcellular location">
    <subcellularLocation>
        <location evidence="1">Cell junction</location>
        <location evidence="1">Adherens junction</location>
    </subcellularLocation>
    <subcellularLocation>
        <location evidence="16">Postsynaptic cell membrane</location>
        <topology evidence="16">Single-pass type I membrane protein</topology>
    </subcellularLocation>
</comment>
<dbReference type="GO" id="GO:0002089">
    <property type="term" value="P:lens morphogenesis in camera-type eye"/>
    <property type="evidence" value="ECO:0007669"/>
    <property type="project" value="Ensembl"/>
</dbReference>
<evidence type="ECO:0000256" key="22">
    <source>
        <dbReference type="SAM" id="Phobius"/>
    </source>
</evidence>
<evidence type="ECO:0000256" key="9">
    <source>
        <dbReference type="ARBA" id="ARBA00022989"/>
    </source>
</evidence>
<evidence type="ECO:0000313" key="24">
    <source>
        <dbReference type="Ensembl" id="ENSCJAP00000083609.1"/>
    </source>
</evidence>
<comment type="subunit">
    <text evidence="17">Cis- and trans-homodimer. Can form trans-heterodimers with NECTIN1, NECTIN2, PVR, IGSF4B/Necl-1 and with IGSF4. Interaction between NECTIN1 and NECTIN3 on the pre- and postsynaptic sites, respectively, initiates the formation of puncta adherentia junctions between axons and dendrites. Interacts (via Cytoplasmic domain) with AFDN, providing a connection with the actin cytoskeleton. Binds with low affinity to TIGIT.</text>
</comment>
<dbReference type="GO" id="GO:0009566">
    <property type="term" value="P:fertilization"/>
    <property type="evidence" value="ECO:0007669"/>
    <property type="project" value="Ensembl"/>
</dbReference>
<dbReference type="GO" id="GO:0043296">
    <property type="term" value="C:apical junction complex"/>
    <property type="evidence" value="ECO:0007669"/>
    <property type="project" value="Ensembl"/>
</dbReference>
<evidence type="ECO:0000256" key="4">
    <source>
        <dbReference type="ARBA" id="ARBA00022692"/>
    </source>
</evidence>
<dbReference type="GO" id="GO:1902414">
    <property type="term" value="P:protein localization to cell junction"/>
    <property type="evidence" value="ECO:0007669"/>
    <property type="project" value="Ensembl"/>
</dbReference>
<dbReference type="Ensembl" id="ENSCJAT00000127795.1">
    <property type="protein sequence ID" value="ENSCJAP00000083609.1"/>
    <property type="gene ID" value="ENSCJAG00000020182.5"/>
</dbReference>
<keyword evidence="8" id="KW-0965">Cell junction</keyword>
<dbReference type="PANTHER" id="PTHR23277:SF12">
    <property type="entry name" value="NECTIN-3"/>
    <property type="match status" value="1"/>
</dbReference>
<dbReference type="GO" id="GO:0090103">
    <property type="term" value="P:cochlea morphogenesis"/>
    <property type="evidence" value="ECO:0007669"/>
    <property type="project" value="Ensembl"/>
</dbReference>
<keyword evidence="6" id="KW-0677">Repeat</keyword>
<evidence type="ECO:0000256" key="19">
    <source>
        <dbReference type="ARBA" id="ARBA00082570"/>
    </source>
</evidence>
<dbReference type="GO" id="GO:0044291">
    <property type="term" value="C:cell-cell contact zone"/>
    <property type="evidence" value="ECO:0007669"/>
    <property type="project" value="Ensembl"/>
</dbReference>
<dbReference type="InterPro" id="IPR051427">
    <property type="entry name" value="Nectin/Nectin-like"/>
</dbReference>
<evidence type="ECO:0000256" key="17">
    <source>
        <dbReference type="ARBA" id="ARBA00065327"/>
    </source>
</evidence>
<dbReference type="InterPro" id="IPR033319">
    <property type="entry name" value="Nectin-3_IgV_dom"/>
</dbReference>
<evidence type="ECO:0000256" key="7">
    <source>
        <dbReference type="ARBA" id="ARBA00022889"/>
    </source>
</evidence>
<evidence type="ECO:0000256" key="3">
    <source>
        <dbReference type="ARBA" id="ARBA00022475"/>
    </source>
</evidence>
<dbReference type="GO" id="GO:0046718">
    <property type="term" value="P:symbiont entry into host cell"/>
    <property type="evidence" value="ECO:0007669"/>
    <property type="project" value="InterPro"/>
</dbReference>
<dbReference type="GO" id="GO:0005912">
    <property type="term" value="C:adherens junction"/>
    <property type="evidence" value="ECO:0007669"/>
    <property type="project" value="UniProtKB-SubCell"/>
</dbReference>
<evidence type="ECO:0000256" key="8">
    <source>
        <dbReference type="ARBA" id="ARBA00022949"/>
    </source>
</evidence>
<evidence type="ECO:0000259" key="23">
    <source>
        <dbReference type="PROSITE" id="PS50835"/>
    </source>
</evidence>
<keyword evidence="4 22" id="KW-0812">Transmembrane</keyword>
<evidence type="ECO:0000256" key="15">
    <source>
        <dbReference type="ARBA" id="ARBA00023319"/>
    </source>
</evidence>
<dbReference type="PANTHER" id="PTHR23277">
    <property type="entry name" value="NECTIN-RELATED"/>
    <property type="match status" value="1"/>
</dbReference>
<dbReference type="GO" id="GO:0042803">
    <property type="term" value="F:protein homodimerization activity"/>
    <property type="evidence" value="ECO:0007669"/>
    <property type="project" value="Ensembl"/>
</dbReference>
<dbReference type="InterPro" id="IPR013106">
    <property type="entry name" value="Ig_V-set"/>
</dbReference>
<keyword evidence="9 22" id="KW-1133">Transmembrane helix</keyword>
<dbReference type="GO" id="GO:0150052">
    <property type="term" value="P:regulation of postsynapse assembly"/>
    <property type="evidence" value="ECO:0007669"/>
    <property type="project" value="Ensembl"/>
</dbReference>
<keyword evidence="7" id="KW-0130">Cell adhesion</keyword>
<dbReference type="GO" id="GO:0007156">
    <property type="term" value="P:homophilic cell adhesion via plasma membrane adhesion molecules"/>
    <property type="evidence" value="ECO:0007669"/>
    <property type="project" value="Ensembl"/>
</dbReference>
<keyword evidence="10" id="KW-0770">Synapse</keyword>